<dbReference type="eggNOG" id="COG3087">
    <property type="taxonomic scope" value="Bacteria"/>
</dbReference>
<keyword evidence="1" id="KW-1133">Transmembrane helix</keyword>
<reference evidence="2 3" key="1">
    <citation type="journal article" date="2010" name="Stand. Genomic Sci.">
        <title>Complete genome sequence of Segniliparus rotundus type strain (CDC 1076).</title>
        <authorList>
            <person name="Sikorski J."/>
            <person name="Lapidus A."/>
            <person name="Copeland A."/>
            <person name="Misra M."/>
            <person name="Glavina Del Rio T."/>
            <person name="Nolan M."/>
            <person name="Lucas S."/>
            <person name="Chen F."/>
            <person name="Tice H."/>
            <person name="Cheng J.F."/>
            <person name="Jando M."/>
            <person name="Schneider S."/>
            <person name="Bruce D."/>
            <person name="Goodwin L."/>
            <person name="Pitluck S."/>
            <person name="Liolios K."/>
            <person name="Mikhailova N."/>
            <person name="Pati A."/>
            <person name="Ivanova N."/>
            <person name="Mavromatis K."/>
            <person name="Chen A."/>
            <person name="Palaniappan K."/>
            <person name="Chertkov O."/>
            <person name="Land M."/>
            <person name="Hauser L."/>
            <person name="Chang Y.J."/>
            <person name="Jeffries C.D."/>
            <person name="Brettin T."/>
            <person name="Detter J.C."/>
            <person name="Han C."/>
            <person name="Rohde M."/>
            <person name="Goker M."/>
            <person name="Bristow J."/>
            <person name="Eisen J.A."/>
            <person name="Markowitz V."/>
            <person name="Hugenholtz P."/>
            <person name="Kyrpides N.C."/>
            <person name="Klenk H.P."/>
        </authorList>
    </citation>
    <scope>NUCLEOTIDE SEQUENCE [LARGE SCALE GENOMIC DNA]</scope>
    <source>
        <strain evidence="3">ATCC BAA-972 / CDC 1076 / CIP 108378 / DSM 44985 / JCM 13578</strain>
    </source>
</reference>
<keyword evidence="1" id="KW-0472">Membrane</keyword>
<dbReference type="Proteomes" id="UP000002247">
    <property type="component" value="Chromosome"/>
</dbReference>
<feature type="transmembrane region" description="Helical" evidence="1">
    <location>
        <begin position="171"/>
        <end position="194"/>
    </location>
</feature>
<name>D6ZFI5_SEGRD</name>
<dbReference type="KEGG" id="srt:Srot_1239"/>
<gene>
    <name evidence="2" type="ordered locus">Srot_1239</name>
</gene>
<evidence type="ECO:0000313" key="3">
    <source>
        <dbReference type="Proteomes" id="UP000002247"/>
    </source>
</evidence>
<organism evidence="2 3">
    <name type="scientific">Segniliparus rotundus (strain ATCC BAA-972 / CDC 1076 / CIP 108378 / DSM 44985 / JCM 13578)</name>
    <dbReference type="NCBI Taxonomy" id="640132"/>
    <lineage>
        <taxon>Bacteria</taxon>
        <taxon>Bacillati</taxon>
        <taxon>Actinomycetota</taxon>
        <taxon>Actinomycetes</taxon>
        <taxon>Mycobacteriales</taxon>
        <taxon>Segniliparaceae</taxon>
        <taxon>Segniliparus</taxon>
    </lineage>
</organism>
<keyword evidence="1" id="KW-0812">Transmembrane</keyword>
<dbReference type="EMBL" id="CP001958">
    <property type="protein sequence ID" value="ADG97709.1"/>
    <property type="molecule type" value="Genomic_DNA"/>
</dbReference>
<dbReference type="HOGENOM" id="CLU_051674_1_1_11"/>
<evidence type="ECO:0000256" key="1">
    <source>
        <dbReference type="SAM" id="Phobius"/>
    </source>
</evidence>
<protein>
    <submittedName>
        <fullName evidence="2">ABC transporter permease protein</fullName>
    </submittedName>
</protein>
<sequence length="253" mass="25765">MNAIKAEWIKLSSVRSTRVSFLLVVLLTVGLAAIVAAASDSAGNAAALSGLAGVTSGVPGPGLVLLLVSATVAATGEWRSGTFRVTFLAIPDRAWALTAKALTVGVLGAVVGFLSAGAGVLVAGALARPSATELGFGGDLRLLWTVPVAVFFGAFFAIGVGSLVRHSAGAITVLVVWMLVLETLAQTLVVGISAKAVSIPQALLPFTSFEKFVSGHGSSMLTQYSPTMSLLVFATWSLVLFGAGALVTLRRDP</sequence>
<keyword evidence="3" id="KW-1185">Reference proteome</keyword>
<feature type="transmembrane region" description="Helical" evidence="1">
    <location>
        <begin position="97"/>
        <end position="122"/>
    </location>
</feature>
<feature type="transmembrane region" description="Helical" evidence="1">
    <location>
        <begin position="142"/>
        <end position="164"/>
    </location>
</feature>
<accession>D6ZFI5</accession>
<dbReference type="OrthoDB" id="4336046at2"/>
<dbReference type="AlphaFoldDB" id="D6ZFI5"/>
<proteinExistence type="predicted"/>
<dbReference type="RefSeq" id="WP_013138165.1">
    <property type="nucleotide sequence ID" value="NC_014168.1"/>
</dbReference>
<feature type="transmembrane region" description="Helical" evidence="1">
    <location>
        <begin position="58"/>
        <end position="76"/>
    </location>
</feature>
<feature type="transmembrane region" description="Helical" evidence="1">
    <location>
        <begin position="21"/>
        <end position="38"/>
    </location>
</feature>
<feature type="transmembrane region" description="Helical" evidence="1">
    <location>
        <begin position="228"/>
        <end position="249"/>
    </location>
</feature>
<evidence type="ECO:0000313" key="2">
    <source>
        <dbReference type="EMBL" id="ADG97709.1"/>
    </source>
</evidence>
<dbReference type="STRING" id="640132.Srot_1239"/>